<dbReference type="InterPro" id="IPR038765">
    <property type="entry name" value="Papain-like_cys_pep_sf"/>
</dbReference>
<organism evidence="3 4">
    <name type="scientific">Rhynchosporium graminicola</name>
    <dbReference type="NCBI Taxonomy" id="2792576"/>
    <lineage>
        <taxon>Eukaryota</taxon>
        <taxon>Fungi</taxon>
        <taxon>Dikarya</taxon>
        <taxon>Ascomycota</taxon>
        <taxon>Pezizomycotina</taxon>
        <taxon>Leotiomycetes</taxon>
        <taxon>Helotiales</taxon>
        <taxon>Ploettnerulaceae</taxon>
        <taxon>Rhynchosporium</taxon>
    </lineage>
</organism>
<feature type="domain" description="OTU" evidence="2">
    <location>
        <begin position="17"/>
        <end position="170"/>
    </location>
</feature>
<name>A0A1E1KPU1_9HELO</name>
<dbReference type="Pfam" id="PF02338">
    <property type="entry name" value="OTU"/>
    <property type="match status" value="1"/>
</dbReference>
<dbReference type="InterPro" id="IPR003323">
    <property type="entry name" value="OTU_dom"/>
</dbReference>
<evidence type="ECO:0000313" key="4">
    <source>
        <dbReference type="Proteomes" id="UP000178129"/>
    </source>
</evidence>
<protein>
    <recommendedName>
        <fullName evidence="2">OTU domain-containing protein</fullName>
    </recommendedName>
</protein>
<dbReference type="InterPro" id="IPR050704">
    <property type="entry name" value="Peptidase_C85-like"/>
</dbReference>
<evidence type="ECO:0000259" key="2">
    <source>
        <dbReference type="PROSITE" id="PS50802"/>
    </source>
</evidence>
<dbReference type="SUPFAM" id="SSF54001">
    <property type="entry name" value="Cysteine proteinases"/>
    <property type="match status" value="1"/>
</dbReference>
<dbReference type="STRING" id="914237.A0A1E1KPU1"/>
<dbReference type="PANTHER" id="PTHR12419">
    <property type="entry name" value="OTU DOMAIN CONTAINING PROTEIN"/>
    <property type="match status" value="1"/>
</dbReference>
<gene>
    <name evidence="3" type="ORF">RCO7_01764</name>
</gene>
<reference evidence="4" key="1">
    <citation type="submission" date="2016-03" db="EMBL/GenBank/DDBJ databases">
        <authorList>
            <person name="Ploux O."/>
        </authorList>
    </citation>
    <scope>NUCLEOTIDE SEQUENCE [LARGE SCALE GENOMIC DNA]</scope>
    <source>
        <strain evidence="4">UK7</strain>
    </source>
</reference>
<dbReference type="InParanoid" id="A0A1E1KPU1"/>
<dbReference type="PROSITE" id="PS50802">
    <property type="entry name" value="OTU"/>
    <property type="match status" value="1"/>
</dbReference>
<dbReference type="GO" id="GO:0016579">
    <property type="term" value="P:protein deubiquitination"/>
    <property type="evidence" value="ECO:0007669"/>
    <property type="project" value="TreeGrafter"/>
</dbReference>
<accession>A0A1E1KPU1</accession>
<keyword evidence="4" id="KW-1185">Reference proteome</keyword>
<dbReference type="Proteomes" id="UP000178129">
    <property type="component" value="Unassembled WGS sequence"/>
</dbReference>
<feature type="compositionally biased region" description="Low complexity" evidence="1">
    <location>
        <begin position="197"/>
        <end position="211"/>
    </location>
</feature>
<dbReference type="Gene3D" id="3.90.70.80">
    <property type="match status" value="1"/>
</dbReference>
<comment type="caution">
    <text evidence="3">The sequence shown here is derived from an EMBL/GenBank/DDBJ whole genome shotgun (WGS) entry which is preliminary data.</text>
</comment>
<dbReference type="AlphaFoldDB" id="A0A1E1KPU1"/>
<evidence type="ECO:0000256" key="1">
    <source>
        <dbReference type="SAM" id="MobiDB-lite"/>
    </source>
</evidence>
<dbReference type="GO" id="GO:0004843">
    <property type="term" value="F:cysteine-type deubiquitinase activity"/>
    <property type="evidence" value="ECO:0007669"/>
    <property type="project" value="TreeGrafter"/>
</dbReference>
<feature type="region of interest" description="Disordered" evidence="1">
    <location>
        <begin position="170"/>
        <end position="189"/>
    </location>
</feature>
<dbReference type="PANTHER" id="PTHR12419:SF7">
    <property type="entry name" value="OTU DOMAIN-CONTAINING PROTEIN 3"/>
    <property type="match status" value="1"/>
</dbReference>
<proteinExistence type="predicted"/>
<evidence type="ECO:0000313" key="3">
    <source>
        <dbReference type="EMBL" id="CZT00032.1"/>
    </source>
</evidence>
<feature type="region of interest" description="Disordered" evidence="1">
    <location>
        <begin position="195"/>
        <end position="291"/>
    </location>
</feature>
<dbReference type="CDD" id="cd22756">
    <property type="entry name" value="OTU_OTUD3-like"/>
    <property type="match status" value="1"/>
</dbReference>
<dbReference type="EMBL" id="FJUW01000018">
    <property type="protein sequence ID" value="CZT00032.1"/>
    <property type="molecule type" value="Genomic_DNA"/>
</dbReference>
<sequence length="305" mass="34505">MSRRVQKKFPGLAGQGLKALSVEGDGNCLFRSLSDQMFGHPDEHLAIREKVVKFMRKNPGDFEVWITEEDMRVRNAPKRKLSPKRYTKGPTSGEKSTWERYLDKMATPKAYGGQQEIKAFARAFDMDVRVHTQSQHQHDPYRADDNTGARPRRMAHLAYADQHYWSVRNVAGPHKGPAQTLPKGEESFEQRMEKYCAASHSTASSPLSSLELSDEESSETSVQQPPMLEACGQTTKRKREKEPTPAPRPAPGRNQDPNLAFIDRFDDDFDSEEESKPYHRPAPAPKLASTYEHNSALADLFSDTD</sequence>